<dbReference type="InterPro" id="IPR027417">
    <property type="entry name" value="P-loop_NTPase"/>
</dbReference>
<dbReference type="InterPro" id="IPR052705">
    <property type="entry name" value="Gliding_Motility_GTPase"/>
</dbReference>
<keyword evidence="6" id="KW-1185">Reference proteome</keyword>
<dbReference type="Gene3D" id="3.40.50.300">
    <property type="entry name" value="P-loop containing nucleotide triphosphate hydrolases"/>
    <property type="match status" value="1"/>
</dbReference>
<evidence type="ECO:0000256" key="2">
    <source>
        <dbReference type="ARBA" id="ARBA00022741"/>
    </source>
</evidence>
<evidence type="ECO:0000313" key="6">
    <source>
        <dbReference type="Proteomes" id="UP000660554"/>
    </source>
</evidence>
<dbReference type="EMBL" id="BNDV01000002">
    <property type="protein sequence ID" value="GHI11203.1"/>
    <property type="molecule type" value="Genomic_DNA"/>
</dbReference>
<keyword evidence="2" id="KW-0547">Nucleotide-binding</keyword>
<accession>A0ABQ3NEH6</accession>
<dbReference type="SUPFAM" id="SSF52540">
    <property type="entry name" value="P-loop containing nucleoside triphosphate hydrolases"/>
    <property type="match status" value="1"/>
</dbReference>
<dbReference type="PANTHER" id="PTHR42708">
    <property type="entry name" value="ATP/GTP-BINDING PROTEIN-RELATED"/>
    <property type="match status" value="1"/>
</dbReference>
<protein>
    <submittedName>
        <fullName evidence="5">ATP/GTP-binding protein</fullName>
    </submittedName>
</protein>
<comment type="similarity">
    <text evidence="1">Belongs to the GPN-loop GTPase family.</text>
</comment>
<dbReference type="Proteomes" id="UP000660554">
    <property type="component" value="Unassembled WGS sequence"/>
</dbReference>
<dbReference type="Pfam" id="PF03029">
    <property type="entry name" value="ATP_bind_1"/>
    <property type="match status" value="1"/>
</dbReference>
<evidence type="ECO:0000313" key="5">
    <source>
        <dbReference type="EMBL" id="GHI11203.1"/>
    </source>
</evidence>
<keyword evidence="3" id="KW-0378">Hydrolase</keyword>
<sequence>MAFAVSDKPVVDDEPAQPWQYDRSRAPVAVKVLVAGGFGVGKTTFVSSVSEITPLRTEAVMTQASVPTDDLSGTPDKHTTTVAMDFGRVTLDDDLVLYVYGTPGQERFWFMWDDLVRGAIGGLVMADTRRLRDCFPALDYFESSGLPYAVAVNHFEGSQSYEPEDVREALSVPPHVPVVIMDARERRTVIESLLALVGHALDSTPE</sequence>
<dbReference type="InterPro" id="IPR004130">
    <property type="entry name" value="Gpn"/>
</dbReference>
<proteinExistence type="inferred from homology"/>
<reference evidence="6" key="1">
    <citation type="submission" date="2020-09" db="EMBL/GenBank/DDBJ databases">
        <title>Whole genome shotgun sequence of Streptomyces cinnamonensis NBRC 15873.</title>
        <authorList>
            <person name="Komaki H."/>
            <person name="Tamura T."/>
        </authorList>
    </citation>
    <scope>NUCLEOTIDE SEQUENCE [LARGE SCALE GENOMIC DNA]</scope>
    <source>
        <strain evidence="6">NBRC 15873</strain>
    </source>
</reference>
<evidence type="ECO:0000256" key="3">
    <source>
        <dbReference type="ARBA" id="ARBA00022801"/>
    </source>
</evidence>
<comment type="caution">
    <text evidence="5">The sequence shown here is derived from an EMBL/GenBank/DDBJ whole genome shotgun (WGS) entry which is preliminary data.</text>
</comment>
<dbReference type="CDD" id="cd00882">
    <property type="entry name" value="Ras_like_GTPase"/>
    <property type="match status" value="1"/>
</dbReference>
<organism evidence="5 6">
    <name type="scientific">Streptomyces virginiae</name>
    <name type="common">Streptomyces cinnamonensis</name>
    <dbReference type="NCBI Taxonomy" id="1961"/>
    <lineage>
        <taxon>Bacteria</taxon>
        <taxon>Bacillati</taxon>
        <taxon>Actinomycetota</taxon>
        <taxon>Actinomycetes</taxon>
        <taxon>Kitasatosporales</taxon>
        <taxon>Streptomycetaceae</taxon>
        <taxon>Streptomyces</taxon>
    </lineage>
</organism>
<evidence type="ECO:0000256" key="4">
    <source>
        <dbReference type="ARBA" id="ARBA00023134"/>
    </source>
</evidence>
<dbReference type="PANTHER" id="PTHR42708:SF1">
    <property type="entry name" value="GLIDING MOTILITY PROTEIN MGLA"/>
    <property type="match status" value="1"/>
</dbReference>
<dbReference type="RefSeq" id="WP_030658962.1">
    <property type="nucleotide sequence ID" value="NZ_BMRU01000050.1"/>
</dbReference>
<dbReference type="GeneID" id="86956918"/>
<evidence type="ECO:0000256" key="1">
    <source>
        <dbReference type="ARBA" id="ARBA00005290"/>
    </source>
</evidence>
<keyword evidence="4" id="KW-0342">GTP-binding</keyword>
<gene>
    <name evidence="5" type="ORF">Scinn_06660</name>
</gene>
<name>A0ABQ3NEH6_STRVG</name>